<dbReference type="EMBL" id="CP094970">
    <property type="protein sequence ID" value="UYM05460.1"/>
    <property type="molecule type" value="Genomic_DNA"/>
</dbReference>
<evidence type="ECO:0000313" key="2">
    <source>
        <dbReference type="Proteomes" id="UP001164390"/>
    </source>
</evidence>
<evidence type="ECO:0000313" key="1">
    <source>
        <dbReference type="EMBL" id="UYM05460.1"/>
    </source>
</evidence>
<protein>
    <submittedName>
        <fullName evidence="1">Uncharacterized protein</fullName>
    </submittedName>
</protein>
<name>A0AA46YK83_9ACTN</name>
<dbReference type="KEGG" id="sgrg:L0C25_23620"/>
<gene>
    <name evidence="1" type="ORF">L0C25_23620</name>
</gene>
<reference evidence="1" key="1">
    <citation type="submission" date="2022-01" db="EMBL/GenBank/DDBJ databases">
        <title>Nocardioidaceae gen. sp. A5X3R13.</title>
        <authorList>
            <person name="Lopez Marin M.A."/>
            <person name="Uhlik O."/>
        </authorList>
    </citation>
    <scope>NUCLEOTIDE SEQUENCE</scope>
    <source>
        <strain evidence="1">A5X3R13</strain>
    </source>
</reference>
<keyword evidence="2" id="KW-1185">Reference proteome</keyword>
<proteinExistence type="predicted"/>
<sequence length="91" mass="10042">MAASRGGADRDAYVANFQRRVIQSALTDASVWYYRRRAATFNAVGTTECDEIATACSNHAAFIERYGLDQDELLRDLFAVAVFGVTDEEVA</sequence>
<dbReference type="AlphaFoldDB" id="A0AA46YK83"/>
<accession>A0AA46YK83</accession>
<organism evidence="1 2">
    <name type="scientific">Solicola gregarius</name>
    <dbReference type="NCBI Taxonomy" id="2908642"/>
    <lineage>
        <taxon>Bacteria</taxon>
        <taxon>Bacillati</taxon>
        <taxon>Actinomycetota</taxon>
        <taxon>Actinomycetes</taxon>
        <taxon>Propionibacteriales</taxon>
        <taxon>Nocardioidaceae</taxon>
        <taxon>Solicola</taxon>
    </lineage>
</organism>
<dbReference type="Proteomes" id="UP001164390">
    <property type="component" value="Chromosome"/>
</dbReference>
<dbReference type="RefSeq" id="WP_271634295.1">
    <property type="nucleotide sequence ID" value="NZ_CP094970.1"/>
</dbReference>